<keyword evidence="8" id="KW-1185">Reference proteome</keyword>
<dbReference type="InterPro" id="IPR013762">
    <property type="entry name" value="Integrase-like_cat_sf"/>
</dbReference>
<evidence type="ECO:0000256" key="3">
    <source>
        <dbReference type="ARBA" id="ARBA00023172"/>
    </source>
</evidence>
<evidence type="ECO:0000259" key="5">
    <source>
        <dbReference type="PROSITE" id="PS51898"/>
    </source>
</evidence>
<feature type="domain" description="Core-binding (CB)" evidence="6">
    <location>
        <begin position="1"/>
        <end position="63"/>
    </location>
</feature>
<dbReference type="PROSITE" id="PS51898">
    <property type="entry name" value="TYR_RECOMBINASE"/>
    <property type="match status" value="1"/>
</dbReference>
<evidence type="ECO:0000256" key="1">
    <source>
        <dbReference type="ARBA" id="ARBA00022908"/>
    </source>
</evidence>
<dbReference type="OrthoDB" id="7718754at2"/>
<evidence type="ECO:0000256" key="4">
    <source>
        <dbReference type="PROSITE-ProRule" id="PRU01248"/>
    </source>
</evidence>
<dbReference type="GO" id="GO:0003677">
    <property type="term" value="F:DNA binding"/>
    <property type="evidence" value="ECO:0007669"/>
    <property type="project" value="UniProtKB-UniRule"/>
</dbReference>
<dbReference type="AlphaFoldDB" id="A0A5C4N8Y7"/>
<name>A0A5C4N8Y7_9RHOB</name>
<dbReference type="Pfam" id="PF00589">
    <property type="entry name" value="Phage_integrase"/>
    <property type="match status" value="1"/>
</dbReference>
<evidence type="ECO:0000313" key="7">
    <source>
        <dbReference type="EMBL" id="TNC59235.1"/>
    </source>
</evidence>
<dbReference type="SUPFAM" id="SSF47823">
    <property type="entry name" value="lambda integrase-like, N-terminal domain"/>
    <property type="match status" value="1"/>
</dbReference>
<evidence type="ECO:0000259" key="6">
    <source>
        <dbReference type="PROSITE" id="PS51900"/>
    </source>
</evidence>
<dbReference type="InterPro" id="IPR011010">
    <property type="entry name" value="DNA_brk_join_enz"/>
</dbReference>
<evidence type="ECO:0000313" key="8">
    <source>
        <dbReference type="Proteomes" id="UP000305709"/>
    </source>
</evidence>
<feature type="domain" description="Tyr recombinase" evidence="5">
    <location>
        <begin position="92"/>
        <end position="271"/>
    </location>
</feature>
<keyword evidence="2 4" id="KW-0238">DNA-binding</keyword>
<dbReference type="InterPro" id="IPR010998">
    <property type="entry name" value="Integrase_recombinase_N"/>
</dbReference>
<keyword evidence="1" id="KW-0229">DNA integration</keyword>
<dbReference type="InterPro" id="IPR044068">
    <property type="entry name" value="CB"/>
</dbReference>
<dbReference type="SUPFAM" id="SSF56349">
    <property type="entry name" value="DNA breaking-rejoining enzymes"/>
    <property type="match status" value="1"/>
</dbReference>
<dbReference type="Gene3D" id="1.10.150.130">
    <property type="match status" value="1"/>
</dbReference>
<dbReference type="PROSITE" id="PS51900">
    <property type="entry name" value="CB"/>
    <property type="match status" value="1"/>
</dbReference>
<dbReference type="RefSeq" id="WP_139084140.1">
    <property type="nucleotide sequence ID" value="NZ_VDFV01000121.1"/>
</dbReference>
<sequence length="278" mass="30566">MLINNGVGVRAFVRWCDEKGILYLLPVAPRTLAAFVDDLAERLTPATIKTYVAAINRMHRDLDLPLPAGAGVVILAQKRTRRAAVEKGHRPKQATPMRRAHIDGTLERMGTSLMDLRDAAPYDTLCRAAELVALHVADVRSQGGDAVAYVARSKTDQEGDGDFRFVARYTFERVRAWVKAAGLDDDDPLFVPMSRNDRGKRLTRRDVARIYKRRVGEDFSAHSTRVSAAVEQRAAGVPTGLIAQAGGWKGDAIPARYTRHISAQESGAAILARRQGRA</sequence>
<dbReference type="EMBL" id="VDFV01000121">
    <property type="protein sequence ID" value="TNC59235.1"/>
    <property type="molecule type" value="Genomic_DNA"/>
</dbReference>
<dbReference type="PANTHER" id="PTHR34605:SF4">
    <property type="entry name" value="DNA ADENINE METHYLTRANSFERASE"/>
    <property type="match status" value="1"/>
</dbReference>
<comment type="caution">
    <text evidence="7">The sequence shown here is derived from an EMBL/GenBank/DDBJ whole genome shotgun (WGS) entry which is preliminary data.</text>
</comment>
<evidence type="ECO:0008006" key="9">
    <source>
        <dbReference type="Google" id="ProtNLM"/>
    </source>
</evidence>
<dbReference type="Proteomes" id="UP000305709">
    <property type="component" value="Unassembled WGS sequence"/>
</dbReference>
<dbReference type="Gene3D" id="1.10.443.10">
    <property type="entry name" value="Intergrase catalytic core"/>
    <property type="match status" value="1"/>
</dbReference>
<reference evidence="7 8" key="1">
    <citation type="submission" date="2019-06" db="EMBL/GenBank/DDBJ databases">
        <authorList>
            <person name="Jiang L."/>
        </authorList>
    </citation>
    <scope>NUCLEOTIDE SEQUENCE [LARGE SCALE GENOMIC DNA]</scope>
    <source>
        <strain evidence="7 8">YIM 48858</strain>
    </source>
</reference>
<organism evidence="7 8">
    <name type="scientific">Rubellimicrobium roseum</name>
    <dbReference type="NCBI Taxonomy" id="687525"/>
    <lineage>
        <taxon>Bacteria</taxon>
        <taxon>Pseudomonadati</taxon>
        <taxon>Pseudomonadota</taxon>
        <taxon>Alphaproteobacteria</taxon>
        <taxon>Rhodobacterales</taxon>
        <taxon>Roseobacteraceae</taxon>
        <taxon>Rubellimicrobium</taxon>
    </lineage>
</organism>
<protein>
    <recommendedName>
        <fullName evidence="9">Tyr recombinase domain-containing protein</fullName>
    </recommendedName>
</protein>
<keyword evidence="3" id="KW-0233">DNA recombination</keyword>
<proteinExistence type="predicted"/>
<evidence type="ECO:0000256" key="2">
    <source>
        <dbReference type="ARBA" id="ARBA00023125"/>
    </source>
</evidence>
<dbReference type="InterPro" id="IPR052925">
    <property type="entry name" value="Phage_Integrase-like_Recomb"/>
</dbReference>
<accession>A0A5C4N8Y7</accession>
<dbReference type="PANTHER" id="PTHR34605">
    <property type="entry name" value="PHAGE_INTEGRASE DOMAIN-CONTAINING PROTEIN"/>
    <property type="match status" value="1"/>
</dbReference>
<dbReference type="GO" id="GO:0006310">
    <property type="term" value="P:DNA recombination"/>
    <property type="evidence" value="ECO:0007669"/>
    <property type="project" value="UniProtKB-KW"/>
</dbReference>
<dbReference type="GO" id="GO:0015074">
    <property type="term" value="P:DNA integration"/>
    <property type="evidence" value="ECO:0007669"/>
    <property type="project" value="UniProtKB-KW"/>
</dbReference>
<dbReference type="InterPro" id="IPR002104">
    <property type="entry name" value="Integrase_catalytic"/>
</dbReference>
<gene>
    <name evidence="7" type="ORF">FHG71_23035</name>
</gene>